<dbReference type="AlphaFoldDB" id="M7N3X3"/>
<sequence>MKQLTPLFIALLSLLAAGAHAQDFINFGPKAGFSVNRFQDLQEADRITYSSFNTVSAGLFARLNPGRLYLQPEVYYLVKGSNFTRQDADRSSGSIRLQTLDAPLLLGYHFIKGTGFNLRAFAGPVFNLYTKESQNDLRPWDPERYAIREGVPSAQAGVGVDLLMLTLDARWERGLRKINDELGVRPSQFTISVGYKLF</sequence>
<name>M7N3X3_9BACT</name>
<dbReference type="eggNOG" id="COG3637">
    <property type="taxonomic scope" value="Bacteria"/>
</dbReference>
<accession>M7N3X3</accession>
<dbReference type="Pfam" id="PF13568">
    <property type="entry name" value="OMP_b-brl_2"/>
    <property type="match status" value="1"/>
</dbReference>
<dbReference type="SUPFAM" id="SSF103515">
    <property type="entry name" value="Autotransporter"/>
    <property type="match status" value="1"/>
</dbReference>
<gene>
    <name evidence="3" type="ORF">ADICEAN_02884</name>
</gene>
<dbReference type="OrthoDB" id="946335at2"/>
<keyword evidence="4" id="KW-1185">Reference proteome</keyword>
<protein>
    <recommendedName>
        <fullName evidence="2">Outer membrane protein beta-barrel domain-containing protein</fullName>
    </recommendedName>
</protein>
<evidence type="ECO:0000256" key="1">
    <source>
        <dbReference type="SAM" id="SignalP"/>
    </source>
</evidence>
<dbReference type="EMBL" id="AODQ01000079">
    <property type="protein sequence ID" value="EMR01992.1"/>
    <property type="molecule type" value="Genomic_DNA"/>
</dbReference>
<keyword evidence="1" id="KW-0732">Signal</keyword>
<dbReference type="STRING" id="1279009.ADICEAN_02884"/>
<feature type="chain" id="PRO_5004081643" description="Outer membrane protein beta-barrel domain-containing protein" evidence="1">
    <location>
        <begin position="22"/>
        <end position="198"/>
    </location>
</feature>
<evidence type="ECO:0000313" key="4">
    <source>
        <dbReference type="Proteomes" id="UP000011910"/>
    </source>
</evidence>
<dbReference type="Proteomes" id="UP000011910">
    <property type="component" value="Unassembled WGS sequence"/>
</dbReference>
<evidence type="ECO:0000259" key="2">
    <source>
        <dbReference type="Pfam" id="PF13568"/>
    </source>
</evidence>
<reference evidence="3 4" key="1">
    <citation type="journal article" date="2013" name="Genome Announc.">
        <title>Draft Genome Sequence of Cesiribacter andamanensis Strain AMV16T, Isolated from a Soil Sample from a Mud Volcano in the Andaman Islands, India.</title>
        <authorList>
            <person name="Shivaji S."/>
            <person name="Ara S."/>
            <person name="Begum Z."/>
            <person name="Srinivas T.N."/>
            <person name="Singh A."/>
            <person name="Kumar Pinnaka A."/>
        </authorList>
    </citation>
    <scope>NUCLEOTIDE SEQUENCE [LARGE SCALE GENOMIC DNA]</scope>
    <source>
        <strain evidence="3 4">AMV16</strain>
    </source>
</reference>
<evidence type="ECO:0000313" key="3">
    <source>
        <dbReference type="EMBL" id="EMR01992.1"/>
    </source>
</evidence>
<proteinExistence type="predicted"/>
<feature type="signal peptide" evidence="1">
    <location>
        <begin position="1"/>
        <end position="21"/>
    </location>
</feature>
<dbReference type="InterPro" id="IPR025665">
    <property type="entry name" value="Beta-barrel_OMP_2"/>
</dbReference>
<organism evidence="3 4">
    <name type="scientific">Cesiribacter andamanensis AMV16</name>
    <dbReference type="NCBI Taxonomy" id="1279009"/>
    <lineage>
        <taxon>Bacteria</taxon>
        <taxon>Pseudomonadati</taxon>
        <taxon>Bacteroidota</taxon>
        <taxon>Cytophagia</taxon>
        <taxon>Cytophagales</taxon>
        <taxon>Cesiribacteraceae</taxon>
        <taxon>Cesiribacter</taxon>
    </lineage>
</organism>
<feature type="domain" description="Outer membrane protein beta-barrel" evidence="2">
    <location>
        <begin position="21"/>
        <end position="178"/>
    </location>
</feature>
<dbReference type="InterPro" id="IPR036709">
    <property type="entry name" value="Autotransporte_beta_dom_sf"/>
</dbReference>
<dbReference type="RefSeq" id="WP_009196271.1">
    <property type="nucleotide sequence ID" value="NZ_AODQ01000079.1"/>
</dbReference>
<comment type="caution">
    <text evidence="3">The sequence shown here is derived from an EMBL/GenBank/DDBJ whole genome shotgun (WGS) entry which is preliminary data.</text>
</comment>